<proteinExistence type="predicted"/>
<sequence length="55" mass="6295">MSTAIVFLIKNIHNLPQANFSFPLKLYTNQNQANLFIFQEKSEYAQERGTSISTS</sequence>
<dbReference type="STRING" id="888741.HMPREF9098_1629"/>
<comment type="caution">
    <text evidence="1">The sequence shown here is derived from an EMBL/GenBank/DDBJ whole genome shotgun (WGS) entry which is preliminary data.</text>
</comment>
<reference evidence="1 2" key="1">
    <citation type="submission" date="2011-01" db="EMBL/GenBank/DDBJ databases">
        <authorList>
            <person name="Muzny D."/>
            <person name="Qin X."/>
            <person name="Deng J."/>
            <person name="Jiang H."/>
            <person name="Liu Y."/>
            <person name="Qu J."/>
            <person name="Song X.-Z."/>
            <person name="Zhang L."/>
            <person name="Thornton R."/>
            <person name="Coyle M."/>
            <person name="Francisco L."/>
            <person name="Jackson L."/>
            <person name="Javaid M."/>
            <person name="Korchina V."/>
            <person name="Kovar C."/>
            <person name="Mata R."/>
            <person name="Mathew T."/>
            <person name="Ngo R."/>
            <person name="Nguyen L."/>
            <person name="Nguyen N."/>
            <person name="Okwuonu G."/>
            <person name="Ongeri F."/>
            <person name="Pham C."/>
            <person name="Simmons D."/>
            <person name="Wilczek-Boney K."/>
            <person name="Hale W."/>
            <person name="Jakkamsetti A."/>
            <person name="Pham P."/>
            <person name="Ruth R."/>
            <person name="San Lucas F."/>
            <person name="Warren J."/>
            <person name="Zhang J."/>
            <person name="Zhao Z."/>
            <person name="Zhou C."/>
            <person name="Zhu D."/>
            <person name="Lee S."/>
            <person name="Bess C."/>
            <person name="Blankenburg K."/>
            <person name="Forbes L."/>
            <person name="Fu Q."/>
            <person name="Gubbala S."/>
            <person name="Hirani K."/>
            <person name="Jayaseelan J.C."/>
            <person name="Lara F."/>
            <person name="Munidasa M."/>
            <person name="Palculict T."/>
            <person name="Patil S."/>
            <person name="Pu L.-L."/>
            <person name="Saada N."/>
            <person name="Tang L."/>
            <person name="Weissenberger G."/>
            <person name="Zhu Y."/>
            <person name="Hemphill L."/>
            <person name="Shang Y."/>
            <person name="Youmans B."/>
            <person name="Ayvaz T."/>
            <person name="Ross M."/>
            <person name="Santibanez J."/>
            <person name="Aqrawi P."/>
            <person name="Gross S."/>
            <person name="Joshi V."/>
            <person name="Fowler G."/>
            <person name="Nazareth L."/>
            <person name="Reid J."/>
            <person name="Worley K."/>
            <person name="Petrosino J."/>
            <person name="Highlander S."/>
            <person name="Gibbs R."/>
        </authorList>
    </citation>
    <scope>NUCLEOTIDE SEQUENCE [LARGE SCALE GENOMIC DNA]</scope>
    <source>
        <strain evidence="1 2">ATCC 33394</strain>
    </source>
</reference>
<organism evidence="1 2">
    <name type="scientific">Kingella denitrificans ATCC 33394</name>
    <dbReference type="NCBI Taxonomy" id="888741"/>
    <lineage>
        <taxon>Bacteria</taxon>
        <taxon>Pseudomonadati</taxon>
        <taxon>Pseudomonadota</taxon>
        <taxon>Betaproteobacteria</taxon>
        <taxon>Neisseriales</taxon>
        <taxon>Neisseriaceae</taxon>
        <taxon>Kingella</taxon>
    </lineage>
</organism>
<evidence type="ECO:0000313" key="1">
    <source>
        <dbReference type="EMBL" id="EGC16948.1"/>
    </source>
</evidence>
<dbReference type="EMBL" id="AEWV01000029">
    <property type="protein sequence ID" value="EGC16948.1"/>
    <property type="molecule type" value="Genomic_DNA"/>
</dbReference>
<dbReference type="Proteomes" id="UP000004088">
    <property type="component" value="Unassembled WGS sequence"/>
</dbReference>
<accession>F0F0J4</accession>
<name>F0F0J4_9NEIS</name>
<gene>
    <name evidence="1" type="ORF">HMPREF9098_1629</name>
</gene>
<keyword evidence="2" id="KW-1185">Reference proteome</keyword>
<dbReference type="HOGENOM" id="CLU_3026227_0_0_4"/>
<evidence type="ECO:0000313" key="2">
    <source>
        <dbReference type="Proteomes" id="UP000004088"/>
    </source>
</evidence>
<protein>
    <submittedName>
        <fullName evidence="1">Uncharacterized protein</fullName>
    </submittedName>
</protein>
<dbReference type="AlphaFoldDB" id="F0F0J4"/>